<organism evidence="1 2">
    <name type="scientific">Amniculicola lignicola CBS 123094</name>
    <dbReference type="NCBI Taxonomy" id="1392246"/>
    <lineage>
        <taxon>Eukaryota</taxon>
        <taxon>Fungi</taxon>
        <taxon>Dikarya</taxon>
        <taxon>Ascomycota</taxon>
        <taxon>Pezizomycotina</taxon>
        <taxon>Dothideomycetes</taxon>
        <taxon>Pleosporomycetidae</taxon>
        <taxon>Pleosporales</taxon>
        <taxon>Amniculicolaceae</taxon>
        <taxon>Amniculicola</taxon>
    </lineage>
</organism>
<keyword evidence="2" id="KW-1185">Reference proteome</keyword>
<evidence type="ECO:0008006" key="3">
    <source>
        <dbReference type="Google" id="ProtNLM"/>
    </source>
</evidence>
<dbReference type="Proteomes" id="UP000799779">
    <property type="component" value="Unassembled WGS sequence"/>
</dbReference>
<evidence type="ECO:0000313" key="2">
    <source>
        <dbReference type="Proteomes" id="UP000799779"/>
    </source>
</evidence>
<reference evidence="1" key="1">
    <citation type="journal article" date="2020" name="Stud. Mycol.">
        <title>101 Dothideomycetes genomes: a test case for predicting lifestyles and emergence of pathogens.</title>
        <authorList>
            <person name="Haridas S."/>
            <person name="Albert R."/>
            <person name="Binder M."/>
            <person name="Bloem J."/>
            <person name="Labutti K."/>
            <person name="Salamov A."/>
            <person name="Andreopoulos B."/>
            <person name="Baker S."/>
            <person name="Barry K."/>
            <person name="Bills G."/>
            <person name="Bluhm B."/>
            <person name="Cannon C."/>
            <person name="Castanera R."/>
            <person name="Culley D."/>
            <person name="Daum C."/>
            <person name="Ezra D."/>
            <person name="Gonzalez J."/>
            <person name="Henrissat B."/>
            <person name="Kuo A."/>
            <person name="Liang C."/>
            <person name="Lipzen A."/>
            <person name="Lutzoni F."/>
            <person name="Magnuson J."/>
            <person name="Mondo S."/>
            <person name="Nolan M."/>
            <person name="Ohm R."/>
            <person name="Pangilinan J."/>
            <person name="Park H.-J."/>
            <person name="Ramirez L."/>
            <person name="Alfaro M."/>
            <person name="Sun H."/>
            <person name="Tritt A."/>
            <person name="Yoshinaga Y."/>
            <person name="Zwiers L.-H."/>
            <person name="Turgeon B."/>
            <person name="Goodwin S."/>
            <person name="Spatafora J."/>
            <person name="Crous P."/>
            <person name="Grigoriev I."/>
        </authorList>
    </citation>
    <scope>NUCLEOTIDE SEQUENCE</scope>
    <source>
        <strain evidence="1">CBS 123094</strain>
    </source>
</reference>
<protein>
    <recommendedName>
        <fullName evidence="3">BTB domain-containing protein</fullName>
    </recommendedName>
</protein>
<dbReference type="EMBL" id="ML977610">
    <property type="protein sequence ID" value="KAF1997669.1"/>
    <property type="molecule type" value="Genomic_DNA"/>
</dbReference>
<proteinExistence type="predicted"/>
<dbReference type="AlphaFoldDB" id="A0A6A5WA52"/>
<dbReference type="OrthoDB" id="9997739at2759"/>
<sequence>MSPRYLTKQCGKFLTKPPIKVLVGEQKVAYYIQPNILSSCESSSADVRMSGSWKSTGDNDINWTDFEEQTIECVSEYLYTGDYDVPKPADGMRISDRESGEIYPERPTDGNALERPLTPTSNCLEVGLPEEHLRTAAGIFAEKVLNDHNYTVGISVLVHAKVYSFAHCDFFSGLAKFALQRLTQILVVVPCKRSSLFPYLADAIRLIYDTTPRREAQEDPARRLLSQYVAFDYTNLTGEELDALADEGCEFKVDLSSKLARRLTANSHKARLLRDQIDGLTTQVGTLQMKCKDNQDKIRRVDQEFQDSRDRACDLVTKRKGKKRTSYVTAEIDR</sequence>
<name>A0A6A5WA52_9PLEO</name>
<accession>A0A6A5WA52</accession>
<gene>
    <name evidence="1" type="ORF">P154DRAFT_578587</name>
</gene>
<evidence type="ECO:0000313" key="1">
    <source>
        <dbReference type="EMBL" id="KAF1997669.1"/>
    </source>
</evidence>